<dbReference type="EMBL" id="PZKF01000018">
    <property type="protein sequence ID" value="PTE17430.1"/>
    <property type="molecule type" value="Genomic_DNA"/>
</dbReference>
<dbReference type="SUPFAM" id="SSF53448">
    <property type="entry name" value="Nucleotide-diphospho-sugar transferases"/>
    <property type="match status" value="1"/>
</dbReference>
<dbReference type="GO" id="GO:0016740">
    <property type="term" value="F:transferase activity"/>
    <property type="evidence" value="ECO:0007669"/>
    <property type="project" value="UniProtKB-KW"/>
</dbReference>
<sequence length="351" mass="39261">MRSLAITTVRNEGAFLLDWLAHHRAVGFTDFLVFSNDCTDGTAEMLDRLAQFGGLTHVAQSGPFARGPQWAALKAADRHPAKAAADWVLVLDIDEFVTIHAGDHSLTALRAALPEATAIPLTWRLFGNCGVVEYVDRPIPEQFTRAAPRGLIWPWRASLFKTLFRNDGSYARLGVHRPRQPDPARLHGQRWFDGSGRELPPLYHRQRLFTPLGQNCQRLVQLNHYPLGAMHSYVLKCDRGRANREASTFDMSYWVERNFCSEDDSSIAALAPQTAAIRAELRADPVLAALHDRAVAWRQARFEALMLTEAFRALFGRLLMTPPSQPLPGPTIRQLAAWAQAEARQGSRPAK</sequence>
<dbReference type="Pfam" id="PF13704">
    <property type="entry name" value="Glyco_tranf_2_4"/>
    <property type="match status" value="1"/>
</dbReference>
<proteinExistence type="predicted"/>
<dbReference type="RefSeq" id="WP_107325083.1">
    <property type="nucleotide sequence ID" value="NZ_NHSP01000055.1"/>
</dbReference>
<dbReference type="InterPro" id="IPR029044">
    <property type="entry name" value="Nucleotide-diphossugar_trans"/>
</dbReference>
<name>A0A2T4JHN3_9RHOB</name>
<dbReference type="OrthoDB" id="1997677at2"/>
<protein>
    <submittedName>
        <fullName evidence="1">Glycosyl transferase family 2</fullName>
    </submittedName>
</protein>
<organism evidence="1 2">
    <name type="scientific">Phaeovulum veldkampii DSM 11550</name>
    <dbReference type="NCBI Taxonomy" id="1185920"/>
    <lineage>
        <taxon>Bacteria</taxon>
        <taxon>Pseudomonadati</taxon>
        <taxon>Pseudomonadota</taxon>
        <taxon>Alphaproteobacteria</taxon>
        <taxon>Rhodobacterales</taxon>
        <taxon>Paracoccaceae</taxon>
        <taxon>Phaeovulum</taxon>
    </lineage>
</organism>
<evidence type="ECO:0000313" key="1">
    <source>
        <dbReference type="EMBL" id="PTE17430.1"/>
    </source>
</evidence>
<keyword evidence="2" id="KW-1185">Reference proteome</keyword>
<evidence type="ECO:0000313" key="2">
    <source>
        <dbReference type="Proteomes" id="UP000241899"/>
    </source>
</evidence>
<gene>
    <name evidence="1" type="ORF">C5F46_09295</name>
</gene>
<accession>A0A2T4JHN3</accession>
<keyword evidence="1" id="KW-0808">Transferase</keyword>
<reference evidence="1 2" key="1">
    <citation type="submission" date="2018-03" db="EMBL/GenBank/DDBJ databases">
        <title>Rhodobacter veldkampii.</title>
        <authorList>
            <person name="Meyer T.E."/>
            <person name="Miller S."/>
            <person name="Lodha T."/>
            <person name="Gandham S."/>
            <person name="Chintalapati S."/>
            <person name="Chintalapati V.R."/>
        </authorList>
    </citation>
    <scope>NUCLEOTIDE SEQUENCE [LARGE SCALE GENOMIC DNA]</scope>
    <source>
        <strain evidence="1 2">DSM 11550</strain>
    </source>
</reference>
<dbReference type="AlphaFoldDB" id="A0A2T4JHN3"/>
<dbReference type="Proteomes" id="UP000241899">
    <property type="component" value="Unassembled WGS sequence"/>
</dbReference>
<comment type="caution">
    <text evidence="1">The sequence shown here is derived from an EMBL/GenBank/DDBJ whole genome shotgun (WGS) entry which is preliminary data.</text>
</comment>